<dbReference type="PANTHER" id="PTHR34406">
    <property type="entry name" value="PROTEIN YCEI"/>
    <property type="match status" value="1"/>
</dbReference>
<organism evidence="3 4">
    <name type="scientific">Sphingomonas naphthae</name>
    <dbReference type="NCBI Taxonomy" id="1813468"/>
    <lineage>
        <taxon>Bacteria</taxon>
        <taxon>Pseudomonadati</taxon>
        <taxon>Pseudomonadota</taxon>
        <taxon>Alphaproteobacteria</taxon>
        <taxon>Sphingomonadales</taxon>
        <taxon>Sphingomonadaceae</taxon>
        <taxon>Sphingomonas</taxon>
    </lineage>
</organism>
<dbReference type="Pfam" id="PF04264">
    <property type="entry name" value="YceI"/>
    <property type="match status" value="1"/>
</dbReference>
<keyword evidence="4" id="KW-1185">Reference proteome</keyword>
<evidence type="ECO:0000313" key="4">
    <source>
        <dbReference type="Proteomes" id="UP001220395"/>
    </source>
</evidence>
<dbReference type="Gene3D" id="2.40.128.110">
    <property type="entry name" value="Lipid/polyisoprenoid-binding, YceI-like"/>
    <property type="match status" value="1"/>
</dbReference>
<dbReference type="InterPro" id="IPR036761">
    <property type="entry name" value="TTHA0802/YceI-like_sf"/>
</dbReference>
<accession>A0ABY7TIB7</accession>
<proteinExistence type="predicted"/>
<protein>
    <submittedName>
        <fullName evidence="3">YceI family protein</fullName>
    </submittedName>
</protein>
<evidence type="ECO:0000313" key="3">
    <source>
        <dbReference type="EMBL" id="WCT72920.1"/>
    </source>
</evidence>
<evidence type="ECO:0000259" key="2">
    <source>
        <dbReference type="SMART" id="SM00867"/>
    </source>
</evidence>
<dbReference type="Proteomes" id="UP001220395">
    <property type="component" value="Chromosome"/>
</dbReference>
<dbReference type="EMBL" id="CP117411">
    <property type="protein sequence ID" value="WCT72920.1"/>
    <property type="molecule type" value="Genomic_DNA"/>
</dbReference>
<feature type="chain" id="PRO_5045426432" evidence="1">
    <location>
        <begin position="21"/>
        <end position="200"/>
    </location>
</feature>
<dbReference type="RefSeq" id="WP_273686895.1">
    <property type="nucleotide sequence ID" value="NZ_CP117411.1"/>
</dbReference>
<dbReference type="SMART" id="SM00867">
    <property type="entry name" value="YceI"/>
    <property type="match status" value="1"/>
</dbReference>
<gene>
    <name evidence="3" type="ORF">PQ455_14950</name>
</gene>
<dbReference type="InterPro" id="IPR007372">
    <property type="entry name" value="Lipid/polyisoprenoid-bd_YceI"/>
</dbReference>
<sequence>MRAPLAAFLLATVLVAPAVAQTPGKADTKLVTAGSYKVDPAHTQVVWTVDHMGVSPLSGAFAASEGMLEIDPAKPAAAKVSVTFDTSNMVVTAPAFAKHLSSPDFFEVTKFPTATFVSTSVVASGTSAKISGNLTIKGITKPVVLDAKFFGAATNPMSKALNIGFSGTATIKRSEFGLGMAVPIVSDEVKIIIHAAFVKA</sequence>
<feature type="signal peptide" evidence="1">
    <location>
        <begin position="1"/>
        <end position="20"/>
    </location>
</feature>
<dbReference type="PANTHER" id="PTHR34406:SF1">
    <property type="entry name" value="PROTEIN YCEI"/>
    <property type="match status" value="1"/>
</dbReference>
<dbReference type="SUPFAM" id="SSF101874">
    <property type="entry name" value="YceI-like"/>
    <property type="match status" value="1"/>
</dbReference>
<feature type="domain" description="Lipid/polyisoprenoid-binding YceI-like" evidence="2">
    <location>
        <begin position="35"/>
        <end position="198"/>
    </location>
</feature>
<reference evidence="3 4" key="1">
    <citation type="submission" date="2023-02" db="EMBL/GenBank/DDBJ databases">
        <title>Genome sequence of Sphingomonas naphthae.</title>
        <authorList>
            <person name="Kim S."/>
            <person name="Heo J."/>
            <person name="Kwon S.-W."/>
        </authorList>
    </citation>
    <scope>NUCLEOTIDE SEQUENCE [LARGE SCALE GENOMIC DNA]</scope>
    <source>
        <strain evidence="3 4">KACC 18716</strain>
    </source>
</reference>
<evidence type="ECO:0000256" key="1">
    <source>
        <dbReference type="SAM" id="SignalP"/>
    </source>
</evidence>
<keyword evidence="1" id="KW-0732">Signal</keyword>
<name>A0ABY7TIB7_9SPHN</name>